<evidence type="ECO:0000313" key="2">
    <source>
        <dbReference type="EMBL" id="PNW73604.1"/>
    </source>
</evidence>
<dbReference type="RefSeq" id="XP_042917239.1">
    <property type="nucleotide sequence ID" value="XM_043069263.1"/>
</dbReference>
<reference evidence="2 3" key="1">
    <citation type="journal article" date="2007" name="Science">
        <title>The Chlamydomonas genome reveals the evolution of key animal and plant functions.</title>
        <authorList>
            <person name="Merchant S.S."/>
            <person name="Prochnik S.E."/>
            <person name="Vallon O."/>
            <person name="Harris E.H."/>
            <person name="Karpowicz S.J."/>
            <person name="Witman G.B."/>
            <person name="Terry A."/>
            <person name="Salamov A."/>
            <person name="Fritz-Laylin L.K."/>
            <person name="Marechal-Drouard L."/>
            <person name="Marshall W.F."/>
            <person name="Qu L.H."/>
            <person name="Nelson D.R."/>
            <person name="Sanderfoot A.A."/>
            <person name="Spalding M.H."/>
            <person name="Kapitonov V.V."/>
            <person name="Ren Q."/>
            <person name="Ferris P."/>
            <person name="Lindquist E."/>
            <person name="Shapiro H."/>
            <person name="Lucas S.M."/>
            <person name="Grimwood J."/>
            <person name="Schmutz J."/>
            <person name="Cardol P."/>
            <person name="Cerutti H."/>
            <person name="Chanfreau G."/>
            <person name="Chen C.L."/>
            <person name="Cognat V."/>
            <person name="Croft M.T."/>
            <person name="Dent R."/>
            <person name="Dutcher S."/>
            <person name="Fernandez E."/>
            <person name="Fukuzawa H."/>
            <person name="Gonzalez-Ballester D."/>
            <person name="Gonzalez-Halphen D."/>
            <person name="Hallmann A."/>
            <person name="Hanikenne M."/>
            <person name="Hippler M."/>
            <person name="Inwood W."/>
            <person name="Jabbari K."/>
            <person name="Kalanon M."/>
            <person name="Kuras R."/>
            <person name="Lefebvre P.A."/>
            <person name="Lemaire S.D."/>
            <person name="Lobanov A.V."/>
            <person name="Lohr M."/>
            <person name="Manuell A."/>
            <person name="Meier I."/>
            <person name="Mets L."/>
            <person name="Mittag M."/>
            <person name="Mittelmeier T."/>
            <person name="Moroney J.V."/>
            <person name="Moseley J."/>
            <person name="Napoli C."/>
            <person name="Nedelcu A.M."/>
            <person name="Niyogi K."/>
            <person name="Novoselov S.V."/>
            <person name="Paulsen I.T."/>
            <person name="Pazour G."/>
            <person name="Purton S."/>
            <person name="Ral J.P."/>
            <person name="Riano-Pachon D.M."/>
            <person name="Riekhof W."/>
            <person name="Rymarquis L."/>
            <person name="Schroda M."/>
            <person name="Stern D."/>
            <person name="Umen J."/>
            <person name="Willows R."/>
            <person name="Wilson N."/>
            <person name="Zimmer S.L."/>
            <person name="Allmer J."/>
            <person name="Balk J."/>
            <person name="Bisova K."/>
            <person name="Chen C.J."/>
            <person name="Elias M."/>
            <person name="Gendler K."/>
            <person name="Hauser C."/>
            <person name="Lamb M.R."/>
            <person name="Ledford H."/>
            <person name="Long J.C."/>
            <person name="Minagawa J."/>
            <person name="Page M.D."/>
            <person name="Pan J."/>
            <person name="Pootakham W."/>
            <person name="Roje S."/>
            <person name="Rose A."/>
            <person name="Stahlberg E."/>
            <person name="Terauchi A.M."/>
            <person name="Yang P."/>
            <person name="Ball S."/>
            <person name="Bowler C."/>
            <person name="Dieckmann C.L."/>
            <person name="Gladyshev V.N."/>
            <person name="Green P."/>
            <person name="Jorgensen R."/>
            <person name="Mayfield S."/>
            <person name="Mueller-Roeber B."/>
            <person name="Rajamani S."/>
            <person name="Sayre R.T."/>
            <person name="Brokstein P."/>
            <person name="Dubchak I."/>
            <person name="Goodstein D."/>
            <person name="Hornick L."/>
            <person name="Huang Y.W."/>
            <person name="Jhaveri J."/>
            <person name="Luo Y."/>
            <person name="Martinez D."/>
            <person name="Ngau W.C."/>
            <person name="Otillar B."/>
            <person name="Poliakov A."/>
            <person name="Porter A."/>
            <person name="Szajkowski L."/>
            <person name="Werner G."/>
            <person name="Zhou K."/>
            <person name="Grigoriev I.V."/>
            <person name="Rokhsar D.S."/>
            <person name="Grossman A.R."/>
        </authorList>
    </citation>
    <scope>NUCLEOTIDE SEQUENCE [LARGE SCALE GENOMIC DNA]</scope>
    <source>
        <strain evidence="3">CC-503</strain>
    </source>
</reference>
<protein>
    <submittedName>
        <fullName evidence="2">Uncharacterized protein</fullName>
    </submittedName>
</protein>
<feature type="region of interest" description="Disordered" evidence="1">
    <location>
        <begin position="94"/>
        <end position="118"/>
    </location>
</feature>
<organism evidence="2 3">
    <name type="scientific">Chlamydomonas reinhardtii</name>
    <name type="common">Chlamydomonas smithii</name>
    <dbReference type="NCBI Taxonomy" id="3055"/>
    <lineage>
        <taxon>Eukaryota</taxon>
        <taxon>Viridiplantae</taxon>
        <taxon>Chlorophyta</taxon>
        <taxon>core chlorophytes</taxon>
        <taxon>Chlorophyceae</taxon>
        <taxon>CS clade</taxon>
        <taxon>Chlamydomonadales</taxon>
        <taxon>Chlamydomonadaceae</taxon>
        <taxon>Chlamydomonas</taxon>
    </lineage>
</organism>
<feature type="region of interest" description="Disordered" evidence="1">
    <location>
        <begin position="159"/>
        <end position="190"/>
    </location>
</feature>
<dbReference type="InParanoid" id="A0A2K3CZ82"/>
<proteinExistence type="predicted"/>
<gene>
    <name evidence="2" type="ORF">CHLRE_13g565400v5</name>
</gene>
<evidence type="ECO:0000313" key="3">
    <source>
        <dbReference type="Proteomes" id="UP000006906"/>
    </source>
</evidence>
<keyword evidence="3" id="KW-1185">Reference proteome</keyword>
<name>A0A2K3CZ82_CHLRE</name>
<dbReference type="Gramene" id="PNW73604">
    <property type="protein sequence ID" value="PNW73604"/>
    <property type="gene ID" value="CHLRE_13g565400v5"/>
</dbReference>
<dbReference type="GeneID" id="5719040"/>
<dbReference type="Proteomes" id="UP000006906">
    <property type="component" value="Chromosome 13"/>
</dbReference>
<feature type="compositionally biased region" description="Basic and acidic residues" evidence="1">
    <location>
        <begin position="159"/>
        <end position="189"/>
    </location>
</feature>
<sequence>MTDAEAAELEKEERSRTTLVGGLDMDQPLDEETVKSALRKLALQEAAIRVQKANIEKAAAEDKAKIEKAAAEDKASSEARKARFEEEKAKMEKAFAEDKASSEARKARFEEEKAKSEARMAKIKEEAAADMAKIEKAAAEDKANIEKAAAEDKAKIEKAAAEDKAKSDARRAKLEEEAIRTDLGQKDQDQLGPKVMAAMLVKATERVNSAQQHWADIKQKTS</sequence>
<dbReference type="EMBL" id="CM008974">
    <property type="protein sequence ID" value="PNW73604.1"/>
    <property type="molecule type" value="Genomic_DNA"/>
</dbReference>
<dbReference type="AlphaFoldDB" id="A0A2K3CZ82"/>
<feature type="region of interest" description="Disordered" evidence="1">
    <location>
        <begin position="1"/>
        <end position="24"/>
    </location>
</feature>
<accession>A0A2K3CZ82</accession>
<dbReference type="KEGG" id="cre:CHLRE_13g565400v5"/>
<dbReference type="ExpressionAtlas" id="A0A2K3CZ82">
    <property type="expression patterns" value="baseline"/>
</dbReference>
<evidence type="ECO:0000256" key="1">
    <source>
        <dbReference type="SAM" id="MobiDB-lite"/>
    </source>
</evidence>